<dbReference type="InterPro" id="IPR041292">
    <property type="entry name" value="Tudor_4"/>
</dbReference>
<keyword evidence="11" id="KW-0156">Chromatin regulator</keyword>
<evidence type="ECO:0000259" key="16">
    <source>
        <dbReference type="PROSITE" id="PS50280"/>
    </source>
</evidence>
<evidence type="ECO:0000313" key="20">
    <source>
        <dbReference type="Proteomes" id="UP001642540"/>
    </source>
</evidence>
<evidence type="ECO:0000313" key="19">
    <source>
        <dbReference type="EMBL" id="CAL8125083.1"/>
    </source>
</evidence>
<dbReference type="InterPro" id="IPR001214">
    <property type="entry name" value="SET_dom"/>
</dbReference>
<dbReference type="InterPro" id="IPR016177">
    <property type="entry name" value="DNA-bd_dom_sf"/>
</dbReference>
<organism evidence="19 20">
    <name type="scientific">Orchesella dallaii</name>
    <dbReference type="NCBI Taxonomy" id="48710"/>
    <lineage>
        <taxon>Eukaryota</taxon>
        <taxon>Metazoa</taxon>
        <taxon>Ecdysozoa</taxon>
        <taxon>Arthropoda</taxon>
        <taxon>Hexapoda</taxon>
        <taxon>Collembola</taxon>
        <taxon>Entomobryomorpha</taxon>
        <taxon>Entomobryoidea</taxon>
        <taxon>Orchesellidae</taxon>
        <taxon>Orchesellinae</taxon>
        <taxon>Orchesella</taxon>
    </lineage>
</organism>
<evidence type="ECO:0000256" key="10">
    <source>
        <dbReference type="ARBA" id="ARBA00022833"/>
    </source>
</evidence>
<name>A0ABP1RB50_9HEXA</name>
<keyword evidence="6" id="KW-0808">Transferase</keyword>
<evidence type="ECO:0000256" key="7">
    <source>
        <dbReference type="ARBA" id="ARBA00022691"/>
    </source>
</evidence>
<dbReference type="InterPro" id="IPR046341">
    <property type="entry name" value="SET_dom_sf"/>
</dbReference>
<dbReference type="Proteomes" id="UP001642540">
    <property type="component" value="Unassembled WGS sequence"/>
</dbReference>
<keyword evidence="8" id="KW-0479">Metal-binding</keyword>
<comment type="caution">
    <text evidence="19">The sequence shown here is derived from an EMBL/GenBank/DDBJ whole genome shotgun (WGS) entry which is preliminary data.</text>
</comment>
<feature type="compositionally biased region" description="Acidic residues" evidence="15">
    <location>
        <begin position="999"/>
        <end position="1012"/>
    </location>
</feature>
<evidence type="ECO:0000256" key="11">
    <source>
        <dbReference type="ARBA" id="ARBA00022853"/>
    </source>
</evidence>
<evidence type="ECO:0008006" key="21">
    <source>
        <dbReference type="Google" id="ProtNLM"/>
    </source>
</evidence>
<dbReference type="SUPFAM" id="SSF54171">
    <property type="entry name" value="DNA-binding domain"/>
    <property type="match status" value="1"/>
</dbReference>
<keyword evidence="5" id="KW-0489">Methyltransferase</keyword>
<dbReference type="SUPFAM" id="SSF82199">
    <property type="entry name" value="SET domain"/>
    <property type="match status" value="1"/>
</dbReference>
<evidence type="ECO:0000256" key="4">
    <source>
        <dbReference type="ARBA" id="ARBA00022491"/>
    </source>
</evidence>
<dbReference type="Gene3D" id="2.170.270.10">
    <property type="entry name" value="SET domain"/>
    <property type="match status" value="1"/>
</dbReference>
<feature type="region of interest" description="Disordered" evidence="15">
    <location>
        <begin position="999"/>
        <end position="1040"/>
    </location>
</feature>
<feature type="region of interest" description="Disordered" evidence="15">
    <location>
        <begin position="1"/>
        <end position="23"/>
    </location>
</feature>
<dbReference type="CDD" id="cd10517">
    <property type="entry name" value="SET_SETDB1"/>
    <property type="match status" value="1"/>
</dbReference>
<dbReference type="PROSITE" id="PS50867">
    <property type="entry name" value="PRE_SET"/>
    <property type="match status" value="1"/>
</dbReference>
<evidence type="ECO:0000259" key="17">
    <source>
        <dbReference type="PROSITE" id="PS50867"/>
    </source>
</evidence>
<dbReference type="PANTHER" id="PTHR46024:SF1">
    <property type="entry name" value="HISTONE-LYSINE N-METHYLTRANSFERASE EGGLESS"/>
    <property type="match status" value="1"/>
</dbReference>
<dbReference type="SMART" id="SM00391">
    <property type="entry name" value="MBD"/>
    <property type="match status" value="1"/>
</dbReference>
<evidence type="ECO:0000256" key="12">
    <source>
        <dbReference type="ARBA" id="ARBA00023015"/>
    </source>
</evidence>
<evidence type="ECO:0000256" key="15">
    <source>
        <dbReference type="SAM" id="MobiDB-lite"/>
    </source>
</evidence>
<feature type="domain" description="MBD" evidence="18">
    <location>
        <begin position="723"/>
        <end position="790"/>
    </location>
</feature>
<reference evidence="19 20" key="1">
    <citation type="submission" date="2024-08" db="EMBL/GenBank/DDBJ databases">
        <authorList>
            <person name="Cucini C."/>
            <person name="Frati F."/>
        </authorList>
    </citation>
    <scope>NUCLEOTIDE SEQUENCE [LARGE SCALE GENOMIC DNA]</scope>
</reference>
<dbReference type="Pfam" id="PF18358">
    <property type="entry name" value="Tudor_4"/>
    <property type="match status" value="1"/>
</dbReference>
<accession>A0ABP1RB50</accession>
<feature type="domain" description="Pre-SET" evidence="17">
    <location>
        <begin position="850"/>
        <end position="926"/>
    </location>
</feature>
<evidence type="ECO:0000256" key="8">
    <source>
        <dbReference type="ARBA" id="ARBA00022723"/>
    </source>
</evidence>
<evidence type="ECO:0000256" key="6">
    <source>
        <dbReference type="ARBA" id="ARBA00022679"/>
    </source>
</evidence>
<gene>
    <name evidence="19" type="ORF">ODALV1_LOCUS20849</name>
</gene>
<evidence type="ECO:0000256" key="3">
    <source>
        <dbReference type="ARBA" id="ARBA00022454"/>
    </source>
</evidence>
<keyword evidence="10" id="KW-0862">Zinc</keyword>
<dbReference type="Pfam" id="PF18359">
    <property type="entry name" value="Tudor_5"/>
    <property type="match status" value="1"/>
</dbReference>
<feature type="domain" description="SET" evidence="16">
    <location>
        <begin position="929"/>
        <end position="1167"/>
    </location>
</feature>
<proteinExistence type="predicted"/>
<keyword evidence="14" id="KW-0539">Nucleus</keyword>
<dbReference type="CDD" id="cd21181">
    <property type="entry name" value="Tudor_SETDB1_rpt2"/>
    <property type="match status" value="1"/>
</dbReference>
<evidence type="ECO:0000259" key="18">
    <source>
        <dbReference type="PROSITE" id="PS50982"/>
    </source>
</evidence>
<comment type="subcellular location">
    <subcellularLocation>
        <location evidence="2">Chromosome</location>
    </subcellularLocation>
    <subcellularLocation>
        <location evidence="1">Nucleus</location>
    </subcellularLocation>
</comment>
<dbReference type="InterPro" id="IPR007728">
    <property type="entry name" value="Pre-SET_dom"/>
</dbReference>
<keyword evidence="3" id="KW-0158">Chromosome</keyword>
<dbReference type="PROSITE" id="PS50280">
    <property type="entry name" value="SET"/>
    <property type="match status" value="1"/>
</dbReference>
<dbReference type="InterPro" id="IPR002999">
    <property type="entry name" value="Tudor"/>
</dbReference>
<evidence type="ECO:0000256" key="5">
    <source>
        <dbReference type="ARBA" id="ARBA00022603"/>
    </source>
</evidence>
<sequence length="1192" mass="135234">MDQCNDISSTSDPSVDRNVGDVGVGTSSAGVHEGVTVKTEVVLLEKIQTPLQVEQAKVVPKSKACQRLPGGSKKVLICGIPNCGKKTDQLKFAPTHALVYYGFRDRFKIVKACLSCLAKADEFQKKSMHAIRSKKCMFTITKHEPQFDPDTVDIADEDDEDTSKQAIASKEEEEVEVDFERGDVETLVKKISLEFGLETQVQLCVGEITKDVTGLEYGMDKLYNEFNEAGDVIYNAAMRLKKCFENKPEPLVVQEVDISADGTTRRRNRDNDFEKFVNSETLRRFNNRKLIKTGAVPTQVEDGQNEQQGQSEAAVEFDVLNNSITSTADLRKPGPASKTGYYDALDAMRQNPFQPKVKRPAGLEPAKRFVLLPTPSIIPRVKPKKGDYVYAMNRSLLNYWLLGEVEEIVDNEATKKHEYVVHYEPTKKGKLVQPRGVLVEGSVRMMRQLTLLEMAYNIPCPFVLPVGTRIIAKFKDELNNDPETDGQYYAGIVAEPPKPTTINRYLIFFDDGYAQYVSIDEVLLVCESSREVWKDIHPDSYDFMKEYITRYPDWPMVRLPEKCLVSTEWNGKWLIARVIKIDCSLARVKFENDGREEWIYRGSPRFQPIFNHKKKVHSGSSIPRHDPGQYQNLNAPTIVYNNNVIPERKTARKSTGRYQFNDHSVFSGLTHDHINMEDPDICIEFQGTVTKLKLPKDAPQPADFVPHTCNPTCVIDYTQSMEFNKLSPLAIPLHLGWSREATLTPRHEIYYRAPCGRRIKNYDELNAYLEKTDSNIPVDFFTFEYALDCLQQFEPARTFITLKDISYGKEARPIQCVNSVDYEHLAYVEYIPNRIPGPGVNINLNDEFLACCDCTDNCQDKSKCACWKLTESGICFTNENLNYTDGDSIQGYRNRRLGDHIVTGIYECNSKCRCKSTCTNRVVQNGLTWPLQIFKTAKKGWGIRAIHDMPPGTFICIYSGQIFPDVYANDHGMELGDEYFAELDYIECCERTKGGYESDVSDIEANESDNDEERGGKKSKLDDGADSEPEMDSHAADSSFVSNVKLPQQKRVVAARRTNGQKRALDILNQGDELITARTASHFTPQISLKRKKKHRSLRKLFGPKELIYVMDAKTKGNVGRYLNHSCAPNVFVQNVFVDTHDARFPLVAFFTNKFVRAGTELTWDYHYEIGSVAGKTLHCFCDSPFCKGRLL</sequence>
<keyword evidence="7" id="KW-0949">S-adenosyl-L-methionine</keyword>
<dbReference type="Pfam" id="PF01429">
    <property type="entry name" value="MBD"/>
    <property type="match status" value="1"/>
</dbReference>
<dbReference type="EMBL" id="CAXLJM020000069">
    <property type="protein sequence ID" value="CAL8125083.1"/>
    <property type="molecule type" value="Genomic_DNA"/>
</dbReference>
<keyword evidence="12" id="KW-0805">Transcription regulation</keyword>
<evidence type="ECO:0000256" key="13">
    <source>
        <dbReference type="ARBA" id="ARBA00023163"/>
    </source>
</evidence>
<dbReference type="CDD" id="cd00122">
    <property type="entry name" value="MBD"/>
    <property type="match status" value="1"/>
</dbReference>
<dbReference type="SMART" id="SM00333">
    <property type="entry name" value="TUDOR"/>
    <property type="match status" value="2"/>
</dbReference>
<keyword evidence="13" id="KW-0804">Transcription</keyword>
<protein>
    <recommendedName>
        <fullName evidence="21">Histone-lysine N-methyltransferase eggless</fullName>
    </recommendedName>
</protein>
<keyword evidence="9" id="KW-0677">Repeat</keyword>
<dbReference type="InterPro" id="IPR041291">
    <property type="entry name" value="TUDOR_5"/>
</dbReference>
<evidence type="ECO:0000256" key="2">
    <source>
        <dbReference type="ARBA" id="ARBA00004286"/>
    </source>
</evidence>
<dbReference type="PROSITE" id="PS50982">
    <property type="entry name" value="MBD"/>
    <property type="match status" value="1"/>
</dbReference>
<dbReference type="Pfam" id="PF00856">
    <property type="entry name" value="SET"/>
    <property type="match status" value="1"/>
</dbReference>
<evidence type="ECO:0000256" key="14">
    <source>
        <dbReference type="ARBA" id="ARBA00023242"/>
    </source>
</evidence>
<dbReference type="SMART" id="SM00317">
    <property type="entry name" value="SET"/>
    <property type="match status" value="1"/>
</dbReference>
<evidence type="ECO:0000256" key="9">
    <source>
        <dbReference type="ARBA" id="ARBA00022737"/>
    </source>
</evidence>
<dbReference type="CDD" id="cd20382">
    <property type="entry name" value="Tudor_SETDB1_rpt1"/>
    <property type="match status" value="1"/>
</dbReference>
<keyword evidence="20" id="KW-1185">Reference proteome</keyword>
<dbReference type="Pfam" id="PF05033">
    <property type="entry name" value="Pre-SET"/>
    <property type="match status" value="1"/>
</dbReference>
<dbReference type="Gene3D" id="2.30.30.140">
    <property type="match status" value="2"/>
</dbReference>
<dbReference type="InterPro" id="IPR051516">
    <property type="entry name" value="SETDB_methyltransferase"/>
</dbReference>
<dbReference type="SMART" id="SM00468">
    <property type="entry name" value="PreSET"/>
    <property type="match status" value="1"/>
</dbReference>
<keyword evidence="4" id="KW-0678">Repressor</keyword>
<feature type="compositionally biased region" description="Basic and acidic residues" evidence="15">
    <location>
        <begin position="1013"/>
        <end position="1023"/>
    </location>
</feature>
<dbReference type="PANTHER" id="PTHR46024">
    <property type="entry name" value="HISTONE-LYSINE N-METHYLTRANSFERASE EGGLESS"/>
    <property type="match status" value="1"/>
</dbReference>
<feature type="compositionally biased region" description="Polar residues" evidence="15">
    <location>
        <begin position="1"/>
        <end position="13"/>
    </location>
</feature>
<dbReference type="InterPro" id="IPR001739">
    <property type="entry name" value="Methyl_CpG_DNA-bd"/>
</dbReference>
<evidence type="ECO:0000256" key="1">
    <source>
        <dbReference type="ARBA" id="ARBA00004123"/>
    </source>
</evidence>